<comment type="caution">
    <text evidence="1">The sequence shown here is derived from an EMBL/GenBank/DDBJ whole genome shotgun (WGS) entry which is preliminary data.</text>
</comment>
<dbReference type="AlphaFoldDB" id="A0A2P6PAE1"/>
<proteinExistence type="predicted"/>
<organism evidence="1 2">
    <name type="scientific">Rosa chinensis</name>
    <name type="common">China rose</name>
    <dbReference type="NCBI Taxonomy" id="74649"/>
    <lineage>
        <taxon>Eukaryota</taxon>
        <taxon>Viridiplantae</taxon>
        <taxon>Streptophyta</taxon>
        <taxon>Embryophyta</taxon>
        <taxon>Tracheophyta</taxon>
        <taxon>Spermatophyta</taxon>
        <taxon>Magnoliopsida</taxon>
        <taxon>eudicotyledons</taxon>
        <taxon>Gunneridae</taxon>
        <taxon>Pentapetalae</taxon>
        <taxon>rosids</taxon>
        <taxon>fabids</taxon>
        <taxon>Rosales</taxon>
        <taxon>Rosaceae</taxon>
        <taxon>Rosoideae</taxon>
        <taxon>Rosoideae incertae sedis</taxon>
        <taxon>Rosa</taxon>
    </lineage>
</organism>
<keyword evidence="2" id="KW-1185">Reference proteome</keyword>
<dbReference type="Gramene" id="PRQ18897">
    <property type="protein sequence ID" value="PRQ18897"/>
    <property type="gene ID" value="RchiOBHm_Chr7g0211231"/>
</dbReference>
<name>A0A2P6PAE1_ROSCH</name>
<sequence length="80" mass="9548">MQVSFCYFLELTDRTRTTRSEISSRLQTHSRQFYSKLVGRVSLQTRIGGLTSQPNMWFCCFMYDISDLHFQQAVELFYFV</sequence>
<evidence type="ECO:0000313" key="2">
    <source>
        <dbReference type="Proteomes" id="UP000238479"/>
    </source>
</evidence>
<dbReference type="EMBL" id="PDCK01000045">
    <property type="protein sequence ID" value="PRQ18897.1"/>
    <property type="molecule type" value="Genomic_DNA"/>
</dbReference>
<dbReference type="Proteomes" id="UP000238479">
    <property type="component" value="Chromosome 7"/>
</dbReference>
<evidence type="ECO:0000313" key="1">
    <source>
        <dbReference type="EMBL" id="PRQ18897.1"/>
    </source>
</evidence>
<accession>A0A2P6PAE1</accession>
<protein>
    <submittedName>
        <fullName evidence="1">Uncharacterized protein</fullName>
    </submittedName>
</protein>
<reference evidence="1 2" key="1">
    <citation type="journal article" date="2018" name="Nat. Genet.">
        <title>The Rosa genome provides new insights in the design of modern roses.</title>
        <authorList>
            <person name="Bendahmane M."/>
        </authorList>
    </citation>
    <scope>NUCLEOTIDE SEQUENCE [LARGE SCALE GENOMIC DNA]</scope>
    <source>
        <strain evidence="2">cv. Old Blush</strain>
    </source>
</reference>
<gene>
    <name evidence="1" type="ORF">RchiOBHm_Chr7g0211231</name>
</gene>